<evidence type="ECO:0000256" key="2">
    <source>
        <dbReference type="HAMAP-Rule" id="MF_00489"/>
    </source>
</evidence>
<accession>D6XW97</accession>
<dbReference type="EMBL" id="CP001791">
    <property type="protein sequence ID" value="ADH99851.1"/>
    <property type="molecule type" value="Genomic_DNA"/>
</dbReference>
<dbReference type="PANTHER" id="PTHR35146:SF1">
    <property type="entry name" value="UPF0178 PROTEIN YAII"/>
    <property type="match status" value="1"/>
</dbReference>
<dbReference type="OrthoDB" id="9798918at2"/>
<dbReference type="AlphaFoldDB" id="D6XW97"/>
<evidence type="ECO:0000313" key="4">
    <source>
        <dbReference type="Proteomes" id="UP000000271"/>
    </source>
</evidence>
<dbReference type="Proteomes" id="UP000000271">
    <property type="component" value="Chromosome"/>
</dbReference>
<organism evidence="3 4">
    <name type="scientific">Bacillus selenitireducens (strain ATCC 700615 / DSM 15326 / MLS10)</name>
    <dbReference type="NCBI Taxonomy" id="439292"/>
    <lineage>
        <taxon>Bacteria</taxon>
        <taxon>Bacillati</taxon>
        <taxon>Bacillota</taxon>
        <taxon>Bacilli</taxon>
        <taxon>Bacillales</taxon>
        <taxon>Bacillaceae</taxon>
        <taxon>Salisediminibacterium</taxon>
    </lineage>
</organism>
<dbReference type="Pfam" id="PF02639">
    <property type="entry name" value="DUF188"/>
    <property type="match status" value="1"/>
</dbReference>
<dbReference type="HOGENOM" id="CLU_106619_0_0_9"/>
<dbReference type="HAMAP" id="MF_00489">
    <property type="entry name" value="UPF0178"/>
    <property type="match status" value="1"/>
</dbReference>
<evidence type="ECO:0000256" key="1">
    <source>
        <dbReference type="ARBA" id="ARBA00008522"/>
    </source>
</evidence>
<keyword evidence="4" id="KW-1185">Reference proteome</keyword>
<gene>
    <name evidence="3" type="ordered locus">Bsel_2348</name>
</gene>
<proteinExistence type="inferred from homology"/>
<dbReference type="KEGG" id="bse:Bsel_2348"/>
<protein>
    <recommendedName>
        <fullName evidence="2">UPF0178 protein Bsel_2348</fullName>
    </recommendedName>
</protein>
<dbReference type="InterPro" id="IPR003791">
    <property type="entry name" value="UPF0178"/>
</dbReference>
<dbReference type="STRING" id="439292.Bsel_2348"/>
<name>D6XW97_BACIE</name>
<dbReference type="RefSeq" id="WP_013173273.1">
    <property type="nucleotide sequence ID" value="NC_014219.1"/>
</dbReference>
<comment type="similarity">
    <text evidence="1 2">Belongs to the UPF0178 family.</text>
</comment>
<reference evidence="3" key="1">
    <citation type="submission" date="2009-10" db="EMBL/GenBank/DDBJ databases">
        <title>Complete sequence of Bacillus selenitireducens MLS10.</title>
        <authorList>
            <consortium name="US DOE Joint Genome Institute"/>
            <person name="Lucas S."/>
            <person name="Copeland A."/>
            <person name="Lapidus A."/>
            <person name="Glavina del Rio T."/>
            <person name="Dalin E."/>
            <person name="Tice H."/>
            <person name="Bruce D."/>
            <person name="Goodwin L."/>
            <person name="Pitluck S."/>
            <person name="Sims D."/>
            <person name="Brettin T."/>
            <person name="Detter J.C."/>
            <person name="Han C."/>
            <person name="Larimer F."/>
            <person name="Land M."/>
            <person name="Hauser L."/>
            <person name="Kyrpides N."/>
            <person name="Ovchinnikova G."/>
            <person name="Stolz J."/>
        </authorList>
    </citation>
    <scope>NUCLEOTIDE SEQUENCE [LARGE SCALE GENOMIC DNA]</scope>
    <source>
        <strain evidence="3">MLS10</strain>
    </source>
</reference>
<dbReference type="PANTHER" id="PTHR35146">
    <property type="entry name" value="UPF0178 PROTEIN YAII"/>
    <property type="match status" value="1"/>
</dbReference>
<evidence type="ECO:0000313" key="3">
    <source>
        <dbReference type="EMBL" id="ADH99851.1"/>
    </source>
</evidence>
<sequence>MIRLFIDGDACPVVPEVIELADRFSLSVILVSSYAHTRGKSLPAFVEQIIVDPDREAADLRIANLVSSSDVIITDDLGLSSLLLAKGATVLQSRGNEVTHTTIDFHLDRRYHEAKVRKSGKRHKGPKPFTADDRAHFSEILEIILRKKQEK</sequence>
<dbReference type="eggNOG" id="COG1671">
    <property type="taxonomic scope" value="Bacteria"/>
</dbReference>